<sequence>MKAAKAGASAAFSGLGTNVRVGFRTIWKRQPGGTRPANEPKHAVPIPVAHNNGLFVDPNGPAGNNNNRTQWFNRLHNAVGQSGTPLHGALRDAGEYFSSNAANGPYGPESGSDQLACRQNFSILTTDGYWNDFSNYGSGVKVGNADGTAGQKISGPKNDDYTYAPAAPFKDELSDTLADIAMYYWKTDLSSLTNIVPTSVGNPAFWQHMVTFGISIGLRGTLDPDNDLPALKDGTLQWPNPLPTENATRIDDLWHASVNGHGTFLSASNPNEFAAGLKAALATITERVGSFSNVTANSTTLDADTAVFQASYVSGVWTGELLSYPINQTGVSVTPSWRASAGIPSSGRKIFTFDGSSGVNFPTTNQTQLLVRTGASNYPVTGSDNADYIAGVRTLEIEKGGSLRSRNHVLGDIVSSSPAYSKETSTVFVGANDGMLHAFSAATGAELFAYIPASINWSDLSTLSRPDYAHRYFVDGPVVVSDRTQTPGKNLLVGSLGKGGKGLFALDVTNSQSFTASNVLWEKAETPLGNMGLVQGKPIIAKLNNGVTGLIVSNGVNSSHDRAVLLVYNLTTGELLKEIDTAAGSASAPNGLSPPVGWDTDGNGTLDAVYAGDHLGNVWKFDLGGTTTSSWKVANSGAALFKASNGTGASQTAQPITGALTVAMHPTTYQTWLFFGTGRLMTVGDVENRDVQSMYGLVDTGATVLKTALTKRDIKQVGTRDGRPVRGFEAQTPLPLDSKGWFVDLVTPPNTAEGERIVTDAQVVGNVLVTSSVIPTANACESDGRGYINALDAFTGTSTGPSFFDLNNDGSFDDETIGTGDNQVPIGSVDLGVGMPTLGSLLRGRMVVGGSTGGTASVPTRETRNVGRVSWREVVGE</sequence>
<dbReference type="Pfam" id="PF05567">
    <property type="entry name" value="T4P_PilY1"/>
    <property type="match status" value="1"/>
</dbReference>
<dbReference type="InterPro" id="IPR015943">
    <property type="entry name" value="WD40/YVTN_repeat-like_dom_sf"/>
</dbReference>
<gene>
    <name evidence="8" type="ORF">INQ41_04660</name>
</gene>
<evidence type="ECO:0000256" key="4">
    <source>
        <dbReference type="ARBA" id="ARBA00022723"/>
    </source>
</evidence>
<dbReference type="Gene3D" id="2.130.10.10">
    <property type="entry name" value="YVTN repeat-like/Quinoprotein amine dehydrogenase"/>
    <property type="match status" value="1"/>
</dbReference>
<dbReference type="InterPro" id="IPR011047">
    <property type="entry name" value="Quinoprotein_ADH-like_sf"/>
</dbReference>
<dbReference type="AlphaFoldDB" id="A0A7S6UHI4"/>
<dbReference type="GO" id="GO:0009289">
    <property type="term" value="C:pilus"/>
    <property type="evidence" value="ECO:0007669"/>
    <property type="project" value="UniProtKB-SubCell"/>
</dbReference>
<evidence type="ECO:0000313" key="9">
    <source>
        <dbReference type="Proteomes" id="UP000594059"/>
    </source>
</evidence>
<evidence type="ECO:0000313" key="8">
    <source>
        <dbReference type="EMBL" id="QOW20325.1"/>
    </source>
</evidence>
<dbReference type="KEGG" id="lcic:INQ41_04660"/>
<keyword evidence="3" id="KW-1029">Fimbrium biogenesis</keyword>
<dbReference type="Proteomes" id="UP000594059">
    <property type="component" value="Chromosome"/>
</dbReference>
<keyword evidence="9" id="KW-1185">Reference proteome</keyword>
<evidence type="ECO:0000256" key="3">
    <source>
        <dbReference type="ARBA" id="ARBA00022558"/>
    </source>
</evidence>
<protein>
    <submittedName>
        <fullName evidence="8">Pilus assembly protein</fullName>
    </submittedName>
</protein>
<keyword evidence="5" id="KW-0106">Calcium</keyword>
<accession>A0A7S6UHI4</accession>
<organism evidence="8 9">
    <name type="scientific">Novilysobacter ciconiae</name>
    <dbReference type="NCBI Taxonomy" id="2781022"/>
    <lineage>
        <taxon>Bacteria</taxon>
        <taxon>Pseudomonadati</taxon>
        <taxon>Pseudomonadota</taxon>
        <taxon>Gammaproteobacteria</taxon>
        <taxon>Lysobacterales</taxon>
        <taxon>Lysobacteraceae</taxon>
        <taxon>Novilysobacter</taxon>
    </lineage>
</organism>
<evidence type="ECO:0000256" key="5">
    <source>
        <dbReference type="ARBA" id="ARBA00022837"/>
    </source>
</evidence>
<name>A0A7S6UHI4_9GAMM</name>
<comment type="similarity">
    <text evidence="2">Belongs to the PilY1 family.</text>
</comment>
<evidence type="ECO:0000256" key="2">
    <source>
        <dbReference type="ARBA" id="ARBA00008387"/>
    </source>
</evidence>
<comment type="subcellular location">
    <subcellularLocation>
        <location evidence="1">Fimbrium</location>
    </subcellularLocation>
</comment>
<dbReference type="GO" id="GO:0046872">
    <property type="term" value="F:metal ion binding"/>
    <property type="evidence" value="ECO:0007669"/>
    <property type="project" value="UniProtKB-KW"/>
</dbReference>
<keyword evidence="6" id="KW-0281">Fimbrium</keyword>
<dbReference type="SUPFAM" id="SSF50998">
    <property type="entry name" value="Quinoprotein alcohol dehydrogenase-like"/>
    <property type="match status" value="1"/>
</dbReference>
<feature type="domain" description="PilY1 beta-propeller" evidence="7">
    <location>
        <begin position="420"/>
        <end position="702"/>
    </location>
</feature>
<proteinExistence type="inferred from homology"/>
<evidence type="ECO:0000259" key="7">
    <source>
        <dbReference type="Pfam" id="PF05567"/>
    </source>
</evidence>
<dbReference type="InterPro" id="IPR008707">
    <property type="entry name" value="B-propeller_PilY1"/>
</dbReference>
<dbReference type="EMBL" id="CP063656">
    <property type="protein sequence ID" value="QOW20325.1"/>
    <property type="molecule type" value="Genomic_DNA"/>
</dbReference>
<evidence type="ECO:0000256" key="1">
    <source>
        <dbReference type="ARBA" id="ARBA00004561"/>
    </source>
</evidence>
<reference evidence="8 9" key="1">
    <citation type="submission" date="2020-10" db="EMBL/GenBank/DDBJ databases">
        <title>complete genome sequencing of Lysobacter sp. H21R20.</title>
        <authorList>
            <person name="Bae J.-W."/>
            <person name="Lee S.-Y."/>
        </authorList>
    </citation>
    <scope>NUCLEOTIDE SEQUENCE [LARGE SCALE GENOMIC DNA]</scope>
    <source>
        <strain evidence="8 9">H21R20</strain>
    </source>
</reference>
<evidence type="ECO:0000256" key="6">
    <source>
        <dbReference type="ARBA" id="ARBA00023263"/>
    </source>
</evidence>
<keyword evidence="4" id="KW-0479">Metal-binding</keyword>
<dbReference type="RefSeq" id="WP_193986641.1">
    <property type="nucleotide sequence ID" value="NZ_CP063656.1"/>
</dbReference>